<organism evidence="3 4">
    <name type="scientific">Janibacter indicus</name>
    <dbReference type="NCBI Taxonomy" id="857417"/>
    <lineage>
        <taxon>Bacteria</taxon>
        <taxon>Bacillati</taxon>
        <taxon>Actinomycetota</taxon>
        <taxon>Actinomycetes</taxon>
        <taxon>Micrococcales</taxon>
        <taxon>Intrasporangiaceae</taxon>
        <taxon>Janibacter</taxon>
    </lineage>
</organism>
<dbReference type="Proteomes" id="UP000192634">
    <property type="component" value="Unassembled WGS sequence"/>
</dbReference>
<dbReference type="AlphaFoldDB" id="A0A1W2BND5"/>
<keyword evidence="2" id="KW-0812">Transmembrane</keyword>
<reference evidence="3 4" key="1">
    <citation type="submission" date="2017-04" db="EMBL/GenBank/DDBJ databases">
        <authorList>
            <person name="Afonso C.L."/>
            <person name="Miller P.J."/>
            <person name="Scott M.A."/>
            <person name="Spackman E."/>
            <person name="Goraichik I."/>
            <person name="Dimitrov K.M."/>
            <person name="Suarez D.L."/>
            <person name="Swayne D.E."/>
        </authorList>
    </citation>
    <scope>NUCLEOTIDE SEQUENCE [LARGE SCALE GENOMIC DNA]</scope>
    <source>
        <strain evidence="3 4">CGMCC 1.12511</strain>
    </source>
</reference>
<proteinExistence type="predicted"/>
<feature type="region of interest" description="Disordered" evidence="1">
    <location>
        <begin position="42"/>
        <end position="63"/>
    </location>
</feature>
<evidence type="ECO:0000313" key="3">
    <source>
        <dbReference type="EMBL" id="SMC74390.1"/>
    </source>
</evidence>
<evidence type="ECO:0000313" key="4">
    <source>
        <dbReference type="Proteomes" id="UP000192634"/>
    </source>
</evidence>
<evidence type="ECO:0000256" key="2">
    <source>
        <dbReference type="SAM" id="Phobius"/>
    </source>
</evidence>
<dbReference type="RefSeq" id="WP_084451512.1">
    <property type="nucleotide sequence ID" value="NZ_FWXN01000008.1"/>
</dbReference>
<name>A0A1W2BND5_9MICO</name>
<evidence type="ECO:0000256" key="1">
    <source>
        <dbReference type="SAM" id="MobiDB-lite"/>
    </source>
</evidence>
<gene>
    <name evidence="3" type="ORF">SAMN06296429_108181</name>
</gene>
<accession>A0A1W2BND5</accession>
<dbReference type="EMBL" id="FWXN01000008">
    <property type="protein sequence ID" value="SMC74390.1"/>
    <property type="molecule type" value="Genomic_DNA"/>
</dbReference>
<keyword evidence="2" id="KW-1133">Transmembrane helix</keyword>
<sequence>MNTTDDSHARRRLVAWIIAGIALLVLIAVGVYGLLIGPPDTDTPPAPAPSERTVGPPPSEKLTPRLPVIIATDDPEGFARSVAEALFTWDTGDGLMPADYSSVIVEVGDPTGYEQAGLASDISTYLPSREAWIELRKHSTSQYLSIETAAVPEAWAEAVDQAQPGQLPEGATAITIEGTRHREGIWQDDPVSSEHSVAFTIFLACPEDADSCHLLRLSELDNPLR</sequence>
<protein>
    <submittedName>
        <fullName evidence="3">Uncharacterized protein</fullName>
    </submittedName>
</protein>
<keyword evidence="2" id="KW-0472">Membrane</keyword>
<dbReference type="OrthoDB" id="3239891at2"/>
<feature type="transmembrane region" description="Helical" evidence="2">
    <location>
        <begin position="12"/>
        <end position="35"/>
    </location>
</feature>